<gene>
    <name evidence="4" type="primary">LOC100376104</name>
</gene>
<dbReference type="SUPFAM" id="SSF51206">
    <property type="entry name" value="cAMP-binding domain-like"/>
    <property type="match status" value="2"/>
</dbReference>
<feature type="region of interest" description="Disordered" evidence="1">
    <location>
        <begin position="1"/>
        <end position="25"/>
    </location>
</feature>
<name>A0ABM0M3W5_SACKO</name>
<evidence type="ECO:0000313" key="3">
    <source>
        <dbReference type="Proteomes" id="UP000694865"/>
    </source>
</evidence>
<dbReference type="Pfam" id="PF00027">
    <property type="entry name" value="cNMP_binding"/>
    <property type="match status" value="1"/>
</dbReference>
<proteinExistence type="predicted"/>
<protein>
    <submittedName>
        <fullName evidence="4">Cyclic nucleotide-binding domain-containing protein 2-like</fullName>
    </submittedName>
</protein>
<feature type="compositionally biased region" description="Basic and acidic residues" evidence="1">
    <location>
        <begin position="479"/>
        <end position="504"/>
    </location>
</feature>
<organism evidence="3 4">
    <name type="scientific">Saccoglossus kowalevskii</name>
    <name type="common">Acorn worm</name>
    <dbReference type="NCBI Taxonomy" id="10224"/>
    <lineage>
        <taxon>Eukaryota</taxon>
        <taxon>Metazoa</taxon>
        <taxon>Hemichordata</taxon>
        <taxon>Enteropneusta</taxon>
        <taxon>Harrimaniidae</taxon>
        <taxon>Saccoglossus</taxon>
    </lineage>
</organism>
<evidence type="ECO:0000313" key="4">
    <source>
        <dbReference type="RefSeq" id="XP_006814706.1"/>
    </source>
</evidence>
<accession>A0ABM0M3W5</accession>
<dbReference type="InterPro" id="IPR000595">
    <property type="entry name" value="cNMP-bd_dom"/>
</dbReference>
<dbReference type="Proteomes" id="UP000694865">
    <property type="component" value="Unplaced"/>
</dbReference>
<dbReference type="PROSITE" id="PS00889">
    <property type="entry name" value="CNMP_BINDING_2"/>
    <property type="match status" value="1"/>
</dbReference>
<dbReference type="CDD" id="cd00038">
    <property type="entry name" value="CAP_ED"/>
    <property type="match status" value="1"/>
</dbReference>
<feature type="region of interest" description="Disordered" evidence="1">
    <location>
        <begin position="418"/>
        <end position="528"/>
    </location>
</feature>
<dbReference type="SMART" id="SM00100">
    <property type="entry name" value="cNMP"/>
    <property type="match status" value="1"/>
</dbReference>
<reference evidence="4" key="1">
    <citation type="submission" date="2025-08" db="UniProtKB">
        <authorList>
            <consortium name="RefSeq"/>
        </authorList>
    </citation>
    <scope>IDENTIFICATION</scope>
    <source>
        <tissue evidence="4">Testes</tissue>
    </source>
</reference>
<sequence>MMATKTFASSVPSGTGSTNTNQNTKAVQAIQVLSRWRSGMRSTRLRHRRLSASRFVPTGGNHGGVNDHGRHEAVPQTQIQTKWISLLRNKGFAHLKAPTKDEMRQEKKKSMIRGLKADPPLIRFRRAVRIVQTLLRALTTSDREARLRNSELKFLLYSPEDSLDSTIGGSGLYFDVSYYKAKKETHISPDAKAILSMPPEERTEEQQKVALLSLKNAVESFAEFPKKMQHSLVRVGWYESYEASRVIIRQGHHAENFYMILCGTAVVTLSTRNSKTGETNMNTVAFLKKGNSFGELAIMHHSKRTATVSCQDGVELLAVGREDFVDIFMHRSEGAEPEFIQYLRTLVEFQGWPVHQLPNDDPKICLYMFFRRGCVICKDSNQTDWIYVIKSGSCRVLKKLQATKPDIRGLRSVVPNAQIPLSPRSRAGERSMTSLSKSHPLPRVVRTRPSTVSSLKDPEPQRKKSLPSIRVKSPGQVSKDTEEFEKKLEEERMETRSLNGRDRSSQPSSPRAAFSVKCESPPPRSRRAPKNVYVQLQKLVEKDIFGLIPIILGEVEGGSMSTVLVSDGAECILINKKFFLQHLTQSQRKRLRLMLRPYPTEGSLQQRLQDQTNWQAYKSMMMSTMPSFQQQFHTEDLRL</sequence>
<feature type="domain" description="Cyclic nucleotide-binding" evidence="2">
    <location>
        <begin position="220"/>
        <end position="345"/>
    </location>
</feature>
<feature type="compositionally biased region" description="Low complexity" evidence="1">
    <location>
        <begin position="13"/>
        <end position="24"/>
    </location>
</feature>
<evidence type="ECO:0000256" key="1">
    <source>
        <dbReference type="SAM" id="MobiDB-lite"/>
    </source>
</evidence>
<dbReference type="InterPro" id="IPR018488">
    <property type="entry name" value="cNMP-bd_CS"/>
</dbReference>
<dbReference type="InterPro" id="IPR018490">
    <property type="entry name" value="cNMP-bd_dom_sf"/>
</dbReference>
<evidence type="ECO:0000259" key="2">
    <source>
        <dbReference type="PROSITE" id="PS50042"/>
    </source>
</evidence>
<dbReference type="PROSITE" id="PS50042">
    <property type="entry name" value="CNMP_BINDING_3"/>
    <property type="match status" value="1"/>
</dbReference>
<dbReference type="InterPro" id="IPR014710">
    <property type="entry name" value="RmlC-like_jellyroll"/>
</dbReference>
<dbReference type="PANTHER" id="PTHR23011">
    <property type="entry name" value="CYCLIC NUCLEOTIDE-BINDING DOMAIN CONTAINING PROTEIN"/>
    <property type="match status" value="1"/>
</dbReference>
<dbReference type="RefSeq" id="XP_006814706.1">
    <property type="nucleotide sequence ID" value="XM_006814643.1"/>
</dbReference>
<dbReference type="Gene3D" id="2.60.120.10">
    <property type="entry name" value="Jelly Rolls"/>
    <property type="match status" value="2"/>
</dbReference>
<keyword evidence="3" id="KW-1185">Reference proteome</keyword>
<dbReference type="GeneID" id="100376104"/>
<feature type="compositionally biased region" description="Polar residues" evidence="1">
    <location>
        <begin position="1"/>
        <end position="12"/>
    </location>
</feature>
<dbReference type="PANTHER" id="PTHR23011:SF28">
    <property type="entry name" value="CYCLIC NUCLEOTIDE-BINDING DOMAIN CONTAINING PROTEIN"/>
    <property type="match status" value="1"/>
</dbReference>